<dbReference type="EMBL" id="MGJA01000006">
    <property type="protein sequence ID" value="OGM97948.1"/>
    <property type="molecule type" value="Genomic_DNA"/>
</dbReference>
<evidence type="ECO:0000313" key="1">
    <source>
        <dbReference type="EMBL" id="OGM97948.1"/>
    </source>
</evidence>
<dbReference type="AlphaFoldDB" id="A0A1F8ECX0"/>
<dbReference type="STRING" id="1802660.A2735_00955"/>
<dbReference type="Proteomes" id="UP000178520">
    <property type="component" value="Unassembled WGS sequence"/>
</dbReference>
<name>A0A1F8ECX0_9BACT</name>
<gene>
    <name evidence="1" type="ORF">A2735_00955</name>
</gene>
<accession>A0A1F8ECX0</accession>
<comment type="caution">
    <text evidence="1">The sequence shown here is derived from an EMBL/GenBank/DDBJ whole genome shotgun (WGS) entry which is preliminary data.</text>
</comment>
<reference evidence="1 2" key="1">
    <citation type="journal article" date="2016" name="Nat. Commun.">
        <title>Thousands of microbial genomes shed light on interconnected biogeochemical processes in an aquifer system.</title>
        <authorList>
            <person name="Anantharaman K."/>
            <person name="Brown C.T."/>
            <person name="Hug L.A."/>
            <person name="Sharon I."/>
            <person name="Castelle C.J."/>
            <person name="Probst A.J."/>
            <person name="Thomas B.C."/>
            <person name="Singh A."/>
            <person name="Wilkins M.J."/>
            <person name="Karaoz U."/>
            <person name="Brodie E.L."/>
            <person name="Williams K.H."/>
            <person name="Hubbard S.S."/>
            <person name="Banfield J.F."/>
        </authorList>
    </citation>
    <scope>NUCLEOTIDE SEQUENCE [LARGE SCALE GENOMIC DNA]</scope>
</reference>
<sequence>MGKESFRSLRFHLRIWRIVQRKNREIRRRDVLIRELQEERDAIVRKLRRQIFFLEHRIPVSELKEKGVPIHDRAPRAQRAGH</sequence>
<evidence type="ECO:0000313" key="2">
    <source>
        <dbReference type="Proteomes" id="UP000178520"/>
    </source>
</evidence>
<organism evidence="1 2">
    <name type="scientific">Candidatus Yanofskybacteria bacterium RIFCSPHIGHO2_01_FULL_41_21</name>
    <dbReference type="NCBI Taxonomy" id="1802660"/>
    <lineage>
        <taxon>Bacteria</taxon>
        <taxon>Candidatus Yanofskyibacteriota</taxon>
    </lineage>
</organism>
<protein>
    <submittedName>
        <fullName evidence="1">Uncharacterized protein</fullName>
    </submittedName>
</protein>
<proteinExistence type="predicted"/>